<organism evidence="1 2">
    <name type="scientific">Mycobacterium cookii</name>
    <dbReference type="NCBI Taxonomy" id="1775"/>
    <lineage>
        <taxon>Bacteria</taxon>
        <taxon>Bacillati</taxon>
        <taxon>Actinomycetota</taxon>
        <taxon>Actinomycetes</taxon>
        <taxon>Mycobacteriales</taxon>
        <taxon>Mycobacteriaceae</taxon>
        <taxon>Mycobacterium</taxon>
    </lineage>
</organism>
<dbReference type="AlphaFoldDB" id="A0A7I7L0V4"/>
<reference evidence="1 2" key="1">
    <citation type="journal article" date="2019" name="Emerg. Microbes Infect.">
        <title>Comprehensive subspecies identification of 175 nontuberculous mycobacteria species based on 7547 genomic profiles.</title>
        <authorList>
            <person name="Matsumoto Y."/>
            <person name="Kinjo T."/>
            <person name="Motooka D."/>
            <person name="Nabeya D."/>
            <person name="Jung N."/>
            <person name="Uechi K."/>
            <person name="Horii T."/>
            <person name="Iida T."/>
            <person name="Fujita J."/>
            <person name="Nakamura S."/>
        </authorList>
    </citation>
    <scope>NUCLEOTIDE SEQUENCE [LARGE SCALE GENOMIC DNA]</scope>
    <source>
        <strain evidence="1 2">JCM 12404</strain>
    </source>
</reference>
<dbReference type="RefSeq" id="WP_163778973.1">
    <property type="nucleotide sequence ID" value="NZ_AP022569.1"/>
</dbReference>
<dbReference type="KEGG" id="mcoo:MCOO_37680"/>
<accession>A0A7I7L0V4</accession>
<name>A0A7I7L0V4_9MYCO</name>
<evidence type="ECO:0000313" key="2">
    <source>
        <dbReference type="Proteomes" id="UP000465866"/>
    </source>
</evidence>
<protein>
    <submittedName>
        <fullName evidence="1">Uncharacterized protein</fullName>
    </submittedName>
</protein>
<evidence type="ECO:0000313" key="1">
    <source>
        <dbReference type="EMBL" id="BBX47753.1"/>
    </source>
</evidence>
<dbReference type="Proteomes" id="UP000465866">
    <property type="component" value="Chromosome"/>
</dbReference>
<sequence>MDNNNEPVWIMFITDTETRDKLLKFGSGSQWQVDPSTAAAMILVGAAVRMPSAFEAQAVPGIGGMAASA</sequence>
<keyword evidence="2" id="KW-1185">Reference proteome</keyword>
<dbReference type="EMBL" id="AP022569">
    <property type="protein sequence ID" value="BBX47753.1"/>
    <property type="molecule type" value="Genomic_DNA"/>
</dbReference>
<proteinExistence type="predicted"/>
<gene>
    <name evidence="1" type="ORF">MCOO_37680</name>
</gene>